<proteinExistence type="predicted"/>
<feature type="repeat" description="ANK" evidence="3">
    <location>
        <begin position="43"/>
        <end position="70"/>
    </location>
</feature>
<dbReference type="AlphaFoldDB" id="A0A2R9VRN3"/>
<protein>
    <submittedName>
        <fullName evidence="4">Ankyrin repeat domain-containing protein</fullName>
    </submittedName>
</protein>
<dbReference type="InterPro" id="IPR002110">
    <property type="entry name" value="Ankyrin_rpt"/>
</dbReference>
<reference evidence="5" key="2">
    <citation type="submission" date="2022-05" db="EMBL/GenBank/DDBJ databases">
        <title>Megaplasmid of Vibrio parahaemolyticus.</title>
        <authorList>
            <person name="Strauch E."/>
            <person name="Borowiak M."/>
        </authorList>
    </citation>
    <scope>NUCLEOTIDE SEQUENCE</scope>
    <source>
        <strain evidence="5">16-VB00198</strain>
    </source>
</reference>
<dbReference type="RefSeq" id="WP_025441855.1">
    <property type="nucleotide sequence ID" value="NZ_CAJDZF010000006.1"/>
</dbReference>
<dbReference type="PROSITE" id="PS50088">
    <property type="entry name" value="ANK_REPEAT"/>
    <property type="match status" value="2"/>
</dbReference>
<dbReference type="SMART" id="SM00248">
    <property type="entry name" value="ANK"/>
    <property type="match status" value="3"/>
</dbReference>
<dbReference type="EMBL" id="CP097355">
    <property type="protein sequence ID" value="UYV25025.1"/>
    <property type="molecule type" value="Genomic_DNA"/>
</dbReference>
<dbReference type="GO" id="GO:0045944">
    <property type="term" value="P:positive regulation of transcription by RNA polymerase II"/>
    <property type="evidence" value="ECO:0007669"/>
    <property type="project" value="TreeGrafter"/>
</dbReference>
<dbReference type="Proteomes" id="UP001163036">
    <property type="component" value="Chromosome 1"/>
</dbReference>
<evidence type="ECO:0000256" key="1">
    <source>
        <dbReference type="ARBA" id="ARBA00022737"/>
    </source>
</evidence>
<dbReference type="SUPFAM" id="SSF48403">
    <property type="entry name" value="Ankyrin repeat"/>
    <property type="match status" value="1"/>
</dbReference>
<gene>
    <name evidence="4" type="ORF">IB292_08690</name>
    <name evidence="5" type="ORF">M5598_07915</name>
</gene>
<evidence type="ECO:0000313" key="4">
    <source>
        <dbReference type="EMBL" id="MCC3805113.1"/>
    </source>
</evidence>
<organism evidence="4 6">
    <name type="scientific">Vibrio parahaemolyticus</name>
    <dbReference type="NCBI Taxonomy" id="670"/>
    <lineage>
        <taxon>Bacteria</taxon>
        <taxon>Pseudomonadati</taxon>
        <taxon>Pseudomonadota</taxon>
        <taxon>Gammaproteobacteria</taxon>
        <taxon>Vibrionales</taxon>
        <taxon>Vibrionaceae</taxon>
        <taxon>Vibrio</taxon>
    </lineage>
</organism>
<keyword evidence="2 3" id="KW-0040">ANK repeat</keyword>
<evidence type="ECO:0000313" key="5">
    <source>
        <dbReference type="EMBL" id="UYV25025.1"/>
    </source>
</evidence>
<feature type="repeat" description="ANK" evidence="3">
    <location>
        <begin position="104"/>
        <end position="136"/>
    </location>
</feature>
<evidence type="ECO:0000313" key="6">
    <source>
        <dbReference type="Proteomes" id="UP000726777"/>
    </source>
</evidence>
<dbReference type="InterPro" id="IPR036770">
    <property type="entry name" value="Ankyrin_rpt-contain_sf"/>
</dbReference>
<keyword evidence="1" id="KW-0677">Repeat</keyword>
<dbReference type="PROSITE" id="PS50297">
    <property type="entry name" value="ANK_REP_REGION"/>
    <property type="match status" value="1"/>
</dbReference>
<dbReference type="Proteomes" id="UP000726777">
    <property type="component" value="Unassembled WGS sequence"/>
</dbReference>
<dbReference type="Gene3D" id="1.25.40.20">
    <property type="entry name" value="Ankyrin repeat-containing domain"/>
    <property type="match status" value="1"/>
</dbReference>
<name>A0A2R9VRN3_VIBPH</name>
<evidence type="ECO:0000256" key="3">
    <source>
        <dbReference type="PROSITE-ProRule" id="PRU00023"/>
    </source>
</evidence>
<dbReference type="PANTHER" id="PTHR24193">
    <property type="entry name" value="ANKYRIN REPEAT PROTEIN"/>
    <property type="match status" value="1"/>
</dbReference>
<evidence type="ECO:0000256" key="2">
    <source>
        <dbReference type="ARBA" id="ARBA00023043"/>
    </source>
</evidence>
<dbReference type="EMBL" id="JACVHL010000007">
    <property type="protein sequence ID" value="MCC3805113.1"/>
    <property type="molecule type" value="Genomic_DNA"/>
</dbReference>
<dbReference type="Pfam" id="PF12796">
    <property type="entry name" value="Ank_2"/>
    <property type="match status" value="1"/>
</dbReference>
<dbReference type="GO" id="GO:0000976">
    <property type="term" value="F:transcription cis-regulatory region binding"/>
    <property type="evidence" value="ECO:0007669"/>
    <property type="project" value="TreeGrafter"/>
</dbReference>
<dbReference type="InterPro" id="IPR050663">
    <property type="entry name" value="Ankyrin-SOCS_Box"/>
</dbReference>
<sequence>MAGEHSAKDVMAAIKSGDVSEVEKILSGDDKLLHLITPLGSWLHIATEQGQEKIVELLVDLGIDVNVQGGPSNATPLNTAAYEGNADLLIYFLEKRAVMDISEPDRNPLFAAIHAGHKDIVELLLKAGINTRIKYTGQSMKDMDAMAFAHEWGRTEIMEKLKLHNDRG</sequence>
<reference evidence="4" key="1">
    <citation type="submission" date="2020-09" db="EMBL/GenBank/DDBJ databases">
        <title>Genome sequence of Vibrio parahaemolyticus isolates.</title>
        <authorList>
            <person name="Hammerl J.A."/>
            <person name="Strauch E."/>
        </authorList>
    </citation>
    <scope>NUCLEOTIDE SEQUENCE</scope>
    <source>
        <strain evidence="4">17-VB00146</strain>
    </source>
</reference>
<dbReference type="PANTHER" id="PTHR24193:SF121">
    <property type="entry name" value="ADA2A-CONTAINING COMPLEX COMPONENT 3, ISOFORM D"/>
    <property type="match status" value="1"/>
</dbReference>
<accession>A0A2R9VRN3</accession>